<sequence length="104" mass="12338">MLEFAKDSYNKLCAPARFYLIFSSFAFFFMIIQNLNNDKLFCLGELGCYTENSIYILLFKIVYIIFWTWLLNIICRGGGTLFSWILVLLPFILFFILLLLMLFK</sequence>
<feature type="transmembrane region" description="Helical" evidence="1">
    <location>
        <begin position="81"/>
        <end position="103"/>
    </location>
</feature>
<feature type="transmembrane region" description="Helical" evidence="1">
    <location>
        <begin position="12"/>
        <end position="33"/>
    </location>
</feature>
<dbReference type="AlphaFoldDB" id="A0A6C0FBL1"/>
<keyword evidence="1" id="KW-0812">Transmembrane</keyword>
<protein>
    <submittedName>
        <fullName evidence="2">Uncharacterized protein</fullName>
    </submittedName>
</protein>
<keyword evidence="1" id="KW-1133">Transmembrane helix</keyword>
<evidence type="ECO:0000313" key="2">
    <source>
        <dbReference type="EMBL" id="QHT37939.1"/>
    </source>
</evidence>
<reference evidence="2" key="1">
    <citation type="journal article" date="2020" name="Nature">
        <title>Giant virus diversity and host interactions through global metagenomics.</title>
        <authorList>
            <person name="Schulz F."/>
            <person name="Roux S."/>
            <person name="Paez-Espino D."/>
            <person name="Jungbluth S."/>
            <person name="Walsh D.A."/>
            <person name="Denef V.J."/>
            <person name="McMahon K.D."/>
            <person name="Konstantinidis K.T."/>
            <person name="Eloe-Fadrosh E.A."/>
            <person name="Kyrpides N.C."/>
            <person name="Woyke T."/>
        </authorList>
    </citation>
    <scope>NUCLEOTIDE SEQUENCE</scope>
    <source>
        <strain evidence="2">GVMAG-S-ERX556049-19</strain>
    </source>
</reference>
<feature type="transmembrane region" description="Helical" evidence="1">
    <location>
        <begin position="53"/>
        <end position="74"/>
    </location>
</feature>
<keyword evidence="1" id="KW-0472">Membrane</keyword>
<organism evidence="2">
    <name type="scientific">viral metagenome</name>
    <dbReference type="NCBI Taxonomy" id="1070528"/>
    <lineage>
        <taxon>unclassified sequences</taxon>
        <taxon>metagenomes</taxon>
        <taxon>organismal metagenomes</taxon>
    </lineage>
</organism>
<name>A0A6C0FBL1_9ZZZZ</name>
<accession>A0A6C0FBL1</accession>
<proteinExistence type="predicted"/>
<dbReference type="EMBL" id="MN738822">
    <property type="protein sequence ID" value="QHT37939.1"/>
    <property type="molecule type" value="Genomic_DNA"/>
</dbReference>
<evidence type="ECO:0000256" key="1">
    <source>
        <dbReference type="SAM" id="Phobius"/>
    </source>
</evidence>